<evidence type="ECO:0000256" key="2">
    <source>
        <dbReference type="ARBA" id="ARBA00022490"/>
    </source>
</evidence>
<comment type="catalytic activity">
    <reaction evidence="7 8">
        <text>cytidine(34) in tRNA(Ile2) + L-lysine + ATP = lysidine(34) in tRNA(Ile2) + AMP + diphosphate + H(+)</text>
        <dbReference type="Rhea" id="RHEA:43744"/>
        <dbReference type="Rhea" id="RHEA-COMP:10625"/>
        <dbReference type="Rhea" id="RHEA-COMP:10670"/>
        <dbReference type="ChEBI" id="CHEBI:15378"/>
        <dbReference type="ChEBI" id="CHEBI:30616"/>
        <dbReference type="ChEBI" id="CHEBI:32551"/>
        <dbReference type="ChEBI" id="CHEBI:33019"/>
        <dbReference type="ChEBI" id="CHEBI:82748"/>
        <dbReference type="ChEBI" id="CHEBI:83665"/>
        <dbReference type="ChEBI" id="CHEBI:456215"/>
        <dbReference type="EC" id="6.3.4.19"/>
    </reaction>
</comment>
<dbReference type="GO" id="GO:0005524">
    <property type="term" value="F:ATP binding"/>
    <property type="evidence" value="ECO:0007669"/>
    <property type="project" value="UniProtKB-UniRule"/>
</dbReference>
<dbReference type="Gene3D" id="3.40.50.620">
    <property type="entry name" value="HUPs"/>
    <property type="match status" value="1"/>
</dbReference>
<dbReference type="GO" id="GO:0006400">
    <property type="term" value="P:tRNA modification"/>
    <property type="evidence" value="ECO:0007669"/>
    <property type="project" value="UniProtKB-UniRule"/>
</dbReference>
<name>A0A238YLL7_9FLAO</name>
<dbReference type="SUPFAM" id="SSF56037">
    <property type="entry name" value="PheT/TilS domain"/>
    <property type="match status" value="1"/>
</dbReference>
<dbReference type="GO" id="GO:0005737">
    <property type="term" value="C:cytoplasm"/>
    <property type="evidence" value="ECO:0007669"/>
    <property type="project" value="UniProtKB-SubCell"/>
</dbReference>
<comment type="subcellular location">
    <subcellularLocation>
        <location evidence="1 8">Cytoplasm</location>
    </subcellularLocation>
</comment>
<keyword evidence="6 8" id="KW-0067">ATP-binding</keyword>
<keyword evidence="2 8" id="KW-0963">Cytoplasm</keyword>
<reference evidence="11" key="1">
    <citation type="submission" date="2017-06" db="EMBL/GenBank/DDBJ databases">
        <authorList>
            <person name="Varghese N."/>
            <person name="Submissions S."/>
        </authorList>
    </citation>
    <scope>NUCLEOTIDE SEQUENCE [LARGE SCALE GENOMIC DNA]</scope>
    <source>
        <strain evidence="11">DSM 27993</strain>
    </source>
</reference>
<dbReference type="PANTHER" id="PTHR43033">
    <property type="entry name" value="TRNA(ILE)-LYSIDINE SYNTHASE-RELATED"/>
    <property type="match status" value="1"/>
</dbReference>
<feature type="domain" description="Lysidine-tRNA(Ile) synthetase C-terminal" evidence="9">
    <location>
        <begin position="374"/>
        <end position="446"/>
    </location>
</feature>
<dbReference type="Proteomes" id="UP000198412">
    <property type="component" value="Unassembled WGS sequence"/>
</dbReference>
<dbReference type="AlphaFoldDB" id="A0A238YLL7"/>
<dbReference type="RefSeq" id="WP_089378934.1">
    <property type="nucleotide sequence ID" value="NZ_FZNX01000004.1"/>
</dbReference>
<dbReference type="EC" id="6.3.4.19" evidence="8"/>
<dbReference type="CDD" id="cd01992">
    <property type="entry name" value="TilS_N"/>
    <property type="match status" value="1"/>
</dbReference>
<dbReference type="SMART" id="SM00977">
    <property type="entry name" value="TilS_C"/>
    <property type="match status" value="1"/>
</dbReference>
<dbReference type="HAMAP" id="MF_01161">
    <property type="entry name" value="tRNA_Ile_lys_synt"/>
    <property type="match status" value="1"/>
</dbReference>
<keyword evidence="4 8" id="KW-0819">tRNA processing</keyword>
<dbReference type="SUPFAM" id="SSF52402">
    <property type="entry name" value="Adenine nucleotide alpha hydrolases-like"/>
    <property type="match status" value="1"/>
</dbReference>
<keyword evidence="5 8" id="KW-0547">Nucleotide-binding</keyword>
<dbReference type="Pfam" id="PF11734">
    <property type="entry name" value="TilS_C"/>
    <property type="match status" value="1"/>
</dbReference>
<evidence type="ECO:0000259" key="9">
    <source>
        <dbReference type="SMART" id="SM00977"/>
    </source>
</evidence>
<dbReference type="InterPro" id="IPR014729">
    <property type="entry name" value="Rossmann-like_a/b/a_fold"/>
</dbReference>
<evidence type="ECO:0000313" key="11">
    <source>
        <dbReference type="Proteomes" id="UP000198412"/>
    </source>
</evidence>
<keyword evidence="11" id="KW-1185">Reference proteome</keyword>
<evidence type="ECO:0000256" key="6">
    <source>
        <dbReference type="ARBA" id="ARBA00022840"/>
    </source>
</evidence>
<evidence type="ECO:0000256" key="1">
    <source>
        <dbReference type="ARBA" id="ARBA00004496"/>
    </source>
</evidence>
<dbReference type="Pfam" id="PF01171">
    <property type="entry name" value="ATP_bind_3"/>
    <property type="match status" value="1"/>
</dbReference>
<dbReference type="InterPro" id="IPR012795">
    <property type="entry name" value="tRNA_Ile_lys_synt_N"/>
</dbReference>
<comment type="domain">
    <text evidence="8">The N-terminal region contains the highly conserved SGGXDS motif, predicted to be a P-loop motif involved in ATP binding.</text>
</comment>
<keyword evidence="3 8" id="KW-0436">Ligase</keyword>
<accession>A0A238YLL7</accession>
<proteinExistence type="inferred from homology"/>
<comment type="similarity">
    <text evidence="8">Belongs to the tRNA(Ile)-lysidine synthase family.</text>
</comment>
<dbReference type="OrthoDB" id="9807403at2"/>
<dbReference type="InterPro" id="IPR012796">
    <property type="entry name" value="Lysidine-tRNA-synth_C"/>
</dbReference>
<feature type="binding site" evidence="8">
    <location>
        <begin position="26"/>
        <end position="31"/>
    </location>
    <ligand>
        <name>ATP</name>
        <dbReference type="ChEBI" id="CHEBI:30616"/>
    </ligand>
</feature>
<organism evidence="10 11">
    <name type="scientific">Lutibacter flavus</name>
    <dbReference type="NCBI Taxonomy" id="691689"/>
    <lineage>
        <taxon>Bacteria</taxon>
        <taxon>Pseudomonadati</taxon>
        <taxon>Bacteroidota</taxon>
        <taxon>Flavobacteriia</taxon>
        <taxon>Flavobacteriales</taxon>
        <taxon>Flavobacteriaceae</taxon>
        <taxon>Lutibacter</taxon>
    </lineage>
</organism>
<evidence type="ECO:0000256" key="8">
    <source>
        <dbReference type="HAMAP-Rule" id="MF_01161"/>
    </source>
</evidence>
<dbReference type="NCBIfam" id="TIGR02432">
    <property type="entry name" value="lysidine_TilS_N"/>
    <property type="match status" value="1"/>
</dbReference>
<evidence type="ECO:0000256" key="3">
    <source>
        <dbReference type="ARBA" id="ARBA00022598"/>
    </source>
</evidence>
<dbReference type="GO" id="GO:0032267">
    <property type="term" value="F:tRNA(Ile)-lysidine synthase activity"/>
    <property type="evidence" value="ECO:0007669"/>
    <property type="project" value="UniProtKB-EC"/>
</dbReference>
<dbReference type="InterPro" id="IPR011063">
    <property type="entry name" value="TilS/TtcA_N"/>
</dbReference>
<evidence type="ECO:0000313" key="10">
    <source>
        <dbReference type="EMBL" id="SNR71698.1"/>
    </source>
</evidence>
<dbReference type="PANTHER" id="PTHR43033:SF1">
    <property type="entry name" value="TRNA(ILE)-LYSIDINE SYNTHASE-RELATED"/>
    <property type="match status" value="1"/>
</dbReference>
<sequence>MKLAVQKHLNQNLPFLKDKKLLIAISGGIDSVVLTHLLHSFKYNISLAHCNFSLRGKESNKDEVFVKELGEDLQIPTYTIQFETEKYASENGLSTQMAARELRYNWFQEIALNNNLDYVITAHHKDDILETIIINFTRGTGLDGLTGIPTINKNIVRPLLPFSTNQILIYATKNKLNWREDESNISTKYVRNKIRHKVIPFLKEINPNLLNTLSNTLENLKGSQQIIKDRIQNVKEKIVSIHTNETHFNIEELKKLSDPKIYLYELLKEYNFTEWGDVSDLLDAQSGKQVFSETHRLLKDRTALILSEITPSEKQTIYEIPENTLKIKQPIKLKFKTIDIPFDTKNHQNKVFEELIFNDLNTITVDYNKIKFPLIIRKWQKGDYFYPIGLLGKKKLSKFFKDTKMSLIDKENTWLLCSNNDIVWVIGKRLDDRFKVTKTTSKILKIKSKFK</sequence>
<evidence type="ECO:0000256" key="4">
    <source>
        <dbReference type="ARBA" id="ARBA00022694"/>
    </source>
</evidence>
<comment type="function">
    <text evidence="8">Ligates lysine onto the cytidine present at position 34 of the AUA codon-specific tRNA(Ile) that contains the anticodon CAU, in an ATP-dependent manner. Cytidine is converted to lysidine, thus changing the amino acid specificity of the tRNA from methionine to isoleucine.</text>
</comment>
<evidence type="ECO:0000256" key="7">
    <source>
        <dbReference type="ARBA" id="ARBA00048539"/>
    </source>
</evidence>
<gene>
    <name evidence="8" type="primary">tilS</name>
    <name evidence="10" type="ORF">SAMN04488111_2673</name>
</gene>
<dbReference type="InterPro" id="IPR012094">
    <property type="entry name" value="tRNA_Ile_lys_synt"/>
</dbReference>
<protein>
    <recommendedName>
        <fullName evidence="8">tRNA(Ile)-lysidine synthase</fullName>
        <ecNumber evidence="8">6.3.4.19</ecNumber>
    </recommendedName>
    <alternativeName>
        <fullName evidence="8">tRNA(Ile)-2-lysyl-cytidine synthase</fullName>
    </alternativeName>
    <alternativeName>
        <fullName evidence="8">tRNA(Ile)-lysidine synthetase</fullName>
    </alternativeName>
</protein>
<evidence type="ECO:0000256" key="5">
    <source>
        <dbReference type="ARBA" id="ARBA00022741"/>
    </source>
</evidence>
<dbReference type="EMBL" id="FZNX01000004">
    <property type="protein sequence ID" value="SNR71698.1"/>
    <property type="molecule type" value="Genomic_DNA"/>
</dbReference>